<name>A0A6B0UM18_IXORI</name>
<protein>
    <submittedName>
        <fullName evidence="1">Putative secreted protein</fullName>
    </submittedName>
</protein>
<sequence>MQVALLPGQVPVGILLAAVSIVVRTVHCTEHPLHQGALDVVRLHQVVNELVVVLARAHRTAHGLSVASVPNSWPQAVGYEARQLGCAGIGNTCPTFVVAKARGPLIRGHCRFPRHPHR</sequence>
<accession>A0A6B0UM18</accession>
<proteinExistence type="predicted"/>
<evidence type="ECO:0000313" key="1">
    <source>
        <dbReference type="EMBL" id="MXU90849.1"/>
    </source>
</evidence>
<organism evidence="1">
    <name type="scientific">Ixodes ricinus</name>
    <name type="common">Common tick</name>
    <name type="synonym">Acarus ricinus</name>
    <dbReference type="NCBI Taxonomy" id="34613"/>
    <lineage>
        <taxon>Eukaryota</taxon>
        <taxon>Metazoa</taxon>
        <taxon>Ecdysozoa</taxon>
        <taxon>Arthropoda</taxon>
        <taxon>Chelicerata</taxon>
        <taxon>Arachnida</taxon>
        <taxon>Acari</taxon>
        <taxon>Parasitiformes</taxon>
        <taxon>Ixodida</taxon>
        <taxon>Ixodoidea</taxon>
        <taxon>Ixodidae</taxon>
        <taxon>Ixodinae</taxon>
        <taxon>Ixodes</taxon>
    </lineage>
</organism>
<dbReference type="AlphaFoldDB" id="A0A6B0UM18"/>
<dbReference type="EMBL" id="GIFC01008766">
    <property type="protein sequence ID" value="MXU90849.1"/>
    <property type="molecule type" value="Transcribed_RNA"/>
</dbReference>
<reference evidence="1" key="1">
    <citation type="submission" date="2019-12" db="EMBL/GenBank/DDBJ databases">
        <title>An insight into the sialome of adult female Ixodes ricinus ticks feeding for 6 days.</title>
        <authorList>
            <person name="Perner J."/>
            <person name="Ribeiro J.M.C."/>
        </authorList>
    </citation>
    <scope>NUCLEOTIDE SEQUENCE</scope>
    <source>
        <strain evidence="1">Semi-engorged</strain>
        <tissue evidence="1">Salivary glands</tissue>
    </source>
</reference>